<dbReference type="Proteomes" id="UP000008784">
    <property type="component" value="Unassembled WGS sequence"/>
</dbReference>
<dbReference type="RefSeq" id="XP_011124040.1">
    <property type="nucleotide sequence ID" value="XM_011125738.1"/>
</dbReference>
<evidence type="ECO:0000313" key="2">
    <source>
        <dbReference type="EMBL" id="EGX47326.1"/>
    </source>
</evidence>
<organism evidence="2 3">
    <name type="scientific">Arthrobotrys oligospora (strain ATCC 24927 / CBS 115.81 / DSM 1491)</name>
    <name type="common">Nematode-trapping fungus</name>
    <name type="synonym">Didymozoophaga oligospora</name>
    <dbReference type="NCBI Taxonomy" id="756982"/>
    <lineage>
        <taxon>Eukaryota</taxon>
        <taxon>Fungi</taxon>
        <taxon>Dikarya</taxon>
        <taxon>Ascomycota</taxon>
        <taxon>Pezizomycotina</taxon>
        <taxon>Orbiliomycetes</taxon>
        <taxon>Orbiliales</taxon>
        <taxon>Orbiliaceae</taxon>
        <taxon>Orbilia</taxon>
        <taxon>Orbilia oligospora</taxon>
    </lineage>
</organism>
<protein>
    <submittedName>
        <fullName evidence="2">Uncharacterized protein</fullName>
    </submittedName>
</protein>
<feature type="region of interest" description="Disordered" evidence="1">
    <location>
        <begin position="446"/>
        <end position="492"/>
    </location>
</feature>
<name>G1XHS8_ARTOA</name>
<dbReference type="InParanoid" id="G1XHS8"/>
<evidence type="ECO:0000256" key="1">
    <source>
        <dbReference type="SAM" id="MobiDB-lite"/>
    </source>
</evidence>
<dbReference type="AlphaFoldDB" id="G1XHS8"/>
<feature type="compositionally biased region" description="Polar residues" evidence="1">
    <location>
        <begin position="455"/>
        <end position="465"/>
    </location>
</feature>
<evidence type="ECO:0000313" key="3">
    <source>
        <dbReference type="Proteomes" id="UP000008784"/>
    </source>
</evidence>
<accession>G1XHS8</accession>
<dbReference type="HOGENOM" id="CLU_554292_0_0_1"/>
<dbReference type="GeneID" id="22895020"/>
<keyword evidence="3" id="KW-1185">Reference proteome</keyword>
<gene>
    <name evidence="2" type="ORF">AOL_s00088g41</name>
</gene>
<comment type="caution">
    <text evidence="2">The sequence shown here is derived from an EMBL/GenBank/DDBJ whole genome shotgun (WGS) entry which is preliminary data.</text>
</comment>
<proteinExistence type="predicted"/>
<dbReference type="EMBL" id="ADOT01000159">
    <property type="protein sequence ID" value="EGX47326.1"/>
    <property type="molecule type" value="Genomic_DNA"/>
</dbReference>
<dbReference type="OrthoDB" id="10278087at2759"/>
<sequence>MDPIERQAFFNAFCSASSILIREGEPLAALWKILEDSPSNPSYVPIGIQQCHMLFKLHFSIILSSNPETPIYGQIAQEICAYIKKKFQVEEPVLFDDIRLRGGIKEPLSATDMYLLVNIADATIQVYDMGGVLSQNILNWTQEYLQWCCRLSERSLIGNIPNVTTRTRSPGYTDLRMENNLSDAISVSHSSLSSHSSQFLNRNRLKRFICALCNNQTLSEHSLRQHWKQSHDQDAHFYRYWPEMCSACHGLLPFGVPRERHSEICFGVHGLGNINSQVYSQYRWLFYELLGSCMKWKWDLVDGLSDTIRYIIRGKDAQPAPNRRDILQASVFFRRMCTGQSRETYIYDNVHRIIDAYMCEFYPDEPTIDTCSPKEPFETWSTLPELVGSLVAQKRILPLHGKVWFSQYVVTCYMLLCQGFFLAGAQGGAQGGAQDRNLKPQLELGTTGLAVPNPHRSSPVGTTKSWEVAGKVTKNRPLQALSQSDSKQDREF</sequence>
<reference evidence="2 3" key="1">
    <citation type="journal article" date="2011" name="PLoS Pathog.">
        <title>Genomic and proteomic analyses of the fungus Arthrobotrys oligospora provide insights into nematode-trap formation.</title>
        <authorList>
            <person name="Yang J."/>
            <person name="Wang L."/>
            <person name="Ji X."/>
            <person name="Feng Y."/>
            <person name="Li X."/>
            <person name="Zou C."/>
            <person name="Xu J."/>
            <person name="Ren Y."/>
            <person name="Mi Q."/>
            <person name="Wu J."/>
            <person name="Liu S."/>
            <person name="Liu Y."/>
            <person name="Huang X."/>
            <person name="Wang H."/>
            <person name="Niu X."/>
            <person name="Li J."/>
            <person name="Liang L."/>
            <person name="Luo Y."/>
            <person name="Ji K."/>
            <person name="Zhou W."/>
            <person name="Yu Z."/>
            <person name="Li G."/>
            <person name="Liu Y."/>
            <person name="Li L."/>
            <person name="Qiao M."/>
            <person name="Feng L."/>
            <person name="Zhang K.-Q."/>
        </authorList>
    </citation>
    <scope>NUCLEOTIDE SEQUENCE [LARGE SCALE GENOMIC DNA]</scope>
    <source>
        <strain evidence="3">ATCC 24927 / CBS 115.81 / DSM 1491</strain>
    </source>
</reference>